<dbReference type="Proteomes" id="UP000789901">
    <property type="component" value="Unassembled WGS sequence"/>
</dbReference>
<sequence>MPIANIYISKGSKIIHRWYIYSIPYKITIRDFFVKLTTREISLKCNINILDSEIIKRIEISQIQKVTTIQ</sequence>
<feature type="non-terminal residue" evidence="1">
    <location>
        <position position="70"/>
    </location>
</feature>
<accession>A0ABN7WV56</accession>
<organism evidence="1 2">
    <name type="scientific">Gigaspora margarita</name>
    <dbReference type="NCBI Taxonomy" id="4874"/>
    <lineage>
        <taxon>Eukaryota</taxon>
        <taxon>Fungi</taxon>
        <taxon>Fungi incertae sedis</taxon>
        <taxon>Mucoromycota</taxon>
        <taxon>Glomeromycotina</taxon>
        <taxon>Glomeromycetes</taxon>
        <taxon>Diversisporales</taxon>
        <taxon>Gigasporaceae</taxon>
        <taxon>Gigaspora</taxon>
    </lineage>
</organism>
<keyword evidence="2" id="KW-1185">Reference proteome</keyword>
<evidence type="ECO:0000313" key="2">
    <source>
        <dbReference type="Proteomes" id="UP000789901"/>
    </source>
</evidence>
<gene>
    <name evidence="1" type="ORF">GMARGA_LOCUS35545</name>
</gene>
<reference evidence="1 2" key="1">
    <citation type="submission" date="2021-06" db="EMBL/GenBank/DDBJ databases">
        <authorList>
            <person name="Kallberg Y."/>
            <person name="Tangrot J."/>
            <person name="Rosling A."/>
        </authorList>
    </citation>
    <scope>NUCLEOTIDE SEQUENCE [LARGE SCALE GENOMIC DNA]</scope>
    <source>
        <strain evidence="1 2">120-4 pot B 10/14</strain>
    </source>
</reference>
<dbReference type="EMBL" id="CAJVQB010066430">
    <property type="protein sequence ID" value="CAG8841652.1"/>
    <property type="molecule type" value="Genomic_DNA"/>
</dbReference>
<name>A0ABN7WV56_GIGMA</name>
<evidence type="ECO:0000313" key="1">
    <source>
        <dbReference type="EMBL" id="CAG8841652.1"/>
    </source>
</evidence>
<protein>
    <submittedName>
        <fullName evidence="1">8113_t:CDS:1</fullName>
    </submittedName>
</protein>
<proteinExistence type="predicted"/>
<comment type="caution">
    <text evidence="1">The sequence shown here is derived from an EMBL/GenBank/DDBJ whole genome shotgun (WGS) entry which is preliminary data.</text>
</comment>